<gene>
    <name evidence="1" type="ORF">V1525DRAFT_405685</name>
</gene>
<dbReference type="EMBL" id="MU971378">
    <property type="protein sequence ID" value="KAK9236895.1"/>
    <property type="molecule type" value="Genomic_DNA"/>
</dbReference>
<comment type="caution">
    <text evidence="1">The sequence shown here is derived from an EMBL/GenBank/DDBJ whole genome shotgun (WGS) entry which is preliminary data.</text>
</comment>
<accession>A0ACC3SZQ4</accession>
<protein>
    <submittedName>
        <fullName evidence="1">HSF-type DNA-binding-domain-containing protein</fullName>
    </submittedName>
</protein>
<organism evidence="1 2">
    <name type="scientific">Lipomyces kononenkoae</name>
    <name type="common">Yeast</name>
    <dbReference type="NCBI Taxonomy" id="34357"/>
    <lineage>
        <taxon>Eukaryota</taxon>
        <taxon>Fungi</taxon>
        <taxon>Dikarya</taxon>
        <taxon>Ascomycota</taxon>
        <taxon>Saccharomycotina</taxon>
        <taxon>Lipomycetes</taxon>
        <taxon>Lipomycetales</taxon>
        <taxon>Lipomycetaceae</taxon>
        <taxon>Lipomyces</taxon>
    </lineage>
</organism>
<name>A0ACC3SZQ4_LIPKO</name>
<keyword evidence="1" id="KW-0238">DNA-binding</keyword>
<evidence type="ECO:0000313" key="2">
    <source>
        <dbReference type="Proteomes" id="UP001433508"/>
    </source>
</evidence>
<evidence type="ECO:0000313" key="1">
    <source>
        <dbReference type="EMBL" id="KAK9236895.1"/>
    </source>
</evidence>
<keyword evidence="2" id="KW-1185">Reference proteome</keyword>
<sequence>MNGDNATVPPSSLDPERARSAPRTTSFDKIDHPSPRTAAVTHLDLGRSDSNAPTSSTVTSSAGISATASTSTTAPSGVSAPSQLKVNQSAFIHKLYNMLEDTSIQHLISWTPTNDSFFVLPNEEFSRVLSQYFKHTNVSSFVRQLNMYGFHKVNDVFHAGSTTDSGQWEFKHGDGIFKRGDVESLRGIKRRASRQSVVQRDSISSSKSGSVSMPVTPISPNGTSIPTNSSPGFLGDSAASHAAALAAANATSAMPGAHRGSLRGESTDSMRLATLENTMWQLQDSHLRLQARSDMVLESVRTCQEWLRSLISIVARLPFGSDLAPIEAALRRLHDDVSRRGQLLVDESLPPYSQHLKVESPGAGDLSPLSNGGRKSAFRPQYFPAEGLATGSGTMTQPSVTSVPQSYQESITPQYGPMIQLNPPLLRSRPGSYPSASYAHRQPQTLRRHTSGDSRTGASVHSWSDVSSSTDSSGDAGSIHLPRRSLSSAIYAPEHSAFSGERSTIPSQTVGVHSQVLSPLSPSPASLSPLHQPLQGIANIRRDSINPAVQFSSVNTHYRLHPVSPSMSPTSAISTGSPTDPLPPPGLSQPLPPLPPSQMPPQIYATQHQQQPQEQQQQPPTSAPSITSSATAQNNSSSSRQSVVVGVHSLLNPLEKEECADESPPLSPLSTGRKRRKGL</sequence>
<proteinExistence type="predicted"/>
<dbReference type="Proteomes" id="UP001433508">
    <property type="component" value="Unassembled WGS sequence"/>
</dbReference>
<reference evidence="2" key="1">
    <citation type="journal article" date="2024" name="Front. Bioeng. Biotechnol.">
        <title>Genome-scale model development and genomic sequencing of the oleaginous clade Lipomyces.</title>
        <authorList>
            <person name="Czajka J.J."/>
            <person name="Han Y."/>
            <person name="Kim J."/>
            <person name="Mondo S.J."/>
            <person name="Hofstad B.A."/>
            <person name="Robles A."/>
            <person name="Haridas S."/>
            <person name="Riley R."/>
            <person name="LaButti K."/>
            <person name="Pangilinan J."/>
            <person name="Andreopoulos W."/>
            <person name="Lipzen A."/>
            <person name="Yan J."/>
            <person name="Wang M."/>
            <person name="Ng V."/>
            <person name="Grigoriev I.V."/>
            <person name="Spatafora J.W."/>
            <person name="Magnuson J.K."/>
            <person name="Baker S.E."/>
            <person name="Pomraning K.R."/>
        </authorList>
    </citation>
    <scope>NUCLEOTIDE SEQUENCE [LARGE SCALE GENOMIC DNA]</scope>
    <source>
        <strain evidence="2">CBS 7786</strain>
    </source>
</reference>